<reference evidence="1 2" key="1">
    <citation type="submission" date="2016-03" db="EMBL/GenBank/DDBJ databases">
        <authorList>
            <consortium name="Pathogen Informatics"/>
        </authorList>
    </citation>
    <scope>NUCLEOTIDE SEQUENCE [LARGE SCALE GENOMIC DNA]</scope>
    <source>
        <strain evidence="1 2">NCTC13364</strain>
    </source>
</reference>
<sequence>MLLVPKPRKDQGDYLNSQWAEDSDGNWHPCDAYAICLDESNEDVFVRAKGAPQTYIKFSIDQSGCVCLFLLSCHASS</sequence>
<dbReference type="Proteomes" id="UP000077037">
    <property type="component" value="Unassembled WGS sequence"/>
</dbReference>
<protein>
    <submittedName>
        <fullName evidence="1">Uncharacterized protein</fullName>
    </submittedName>
</protein>
<organism evidence="1 2">
    <name type="scientific">Bordetella ansorpii</name>
    <dbReference type="NCBI Taxonomy" id="288768"/>
    <lineage>
        <taxon>Bacteria</taxon>
        <taxon>Pseudomonadati</taxon>
        <taxon>Pseudomonadota</taxon>
        <taxon>Betaproteobacteria</taxon>
        <taxon>Burkholderiales</taxon>
        <taxon>Alcaligenaceae</taxon>
        <taxon>Bordetella</taxon>
    </lineage>
</organism>
<name>A0A157RNS2_9BORD</name>
<evidence type="ECO:0000313" key="1">
    <source>
        <dbReference type="EMBL" id="SAI59545.1"/>
    </source>
</evidence>
<gene>
    <name evidence="1" type="ORF">SAMEA1982600_05305</name>
</gene>
<evidence type="ECO:0000313" key="2">
    <source>
        <dbReference type="Proteomes" id="UP000077037"/>
    </source>
</evidence>
<accession>A0A157RNS2</accession>
<dbReference type="AlphaFoldDB" id="A0A157RNS2"/>
<proteinExistence type="predicted"/>
<dbReference type="EMBL" id="FKBS01000029">
    <property type="protein sequence ID" value="SAI59545.1"/>
    <property type="molecule type" value="Genomic_DNA"/>
</dbReference>